<sequence length="110" mass="13074">MKRKHRDNSTEDGAAHRYPRHQDAYVGNFKSSGLAFADVPSESLRNKMDGFSQKYLMRPSLWGLRTRCEPSMPYERYVELTKRALSDFYSKEFIYDDPSYPEYNKLFRTQ</sequence>
<organism evidence="1 2">
    <name type="scientific">Panagrolaimus sp. PS1159</name>
    <dbReference type="NCBI Taxonomy" id="55785"/>
    <lineage>
        <taxon>Eukaryota</taxon>
        <taxon>Metazoa</taxon>
        <taxon>Ecdysozoa</taxon>
        <taxon>Nematoda</taxon>
        <taxon>Chromadorea</taxon>
        <taxon>Rhabditida</taxon>
        <taxon>Tylenchina</taxon>
        <taxon>Panagrolaimomorpha</taxon>
        <taxon>Panagrolaimoidea</taxon>
        <taxon>Panagrolaimidae</taxon>
        <taxon>Panagrolaimus</taxon>
    </lineage>
</organism>
<reference evidence="2" key="1">
    <citation type="submission" date="2022-11" db="UniProtKB">
        <authorList>
            <consortium name="WormBaseParasite"/>
        </authorList>
    </citation>
    <scope>IDENTIFICATION</scope>
</reference>
<evidence type="ECO:0000313" key="1">
    <source>
        <dbReference type="Proteomes" id="UP000887580"/>
    </source>
</evidence>
<dbReference type="WBParaSite" id="PS1159_v2.g2933.t1">
    <property type="protein sequence ID" value="PS1159_v2.g2933.t1"/>
    <property type="gene ID" value="PS1159_v2.g2933"/>
</dbReference>
<name>A0AC35G9Y2_9BILA</name>
<evidence type="ECO:0000313" key="2">
    <source>
        <dbReference type="WBParaSite" id="PS1159_v2.g2933.t1"/>
    </source>
</evidence>
<accession>A0AC35G9Y2</accession>
<proteinExistence type="predicted"/>
<dbReference type="Proteomes" id="UP000887580">
    <property type="component" value="Unplaced"/>
</dbReference>
<protein>
    <submittedName>
        <fullName evidence="2">Uncharacterized protein</fullName>
    </submittedName>
</protein>